<dbReference type="EMBL" id="JBHUDG010000015">
    <property type="protein sequence ID" value="MFD1630143.1"/>
    <property type="molecule type" value="Genomic_DNA"/>
</dbReference>
<organism evidence="3 4">
    <name type="scientific">Pseudopedobacter beijingensis</name>
    <dbReference type="NCBI Taxonomy" id="1207056"/>
    <lineage>
        <taxon>Bacteria</taxon>
        <taxon>Pseudomonadati</taxon>
        <taxon>Bacteroidota</taxon>
        <taxon>Sphingobacteriia</taxon>
        <taxon>Sphingobacteriales</taxon>
        <taxon>Sphingobacteriaceae</taxon>
        <taxon>Pseudopedobacter</taxon>
    </lineage>
</organism>
<sequence>MNRRYFIRQSGLLLAAANLSLPVFARTPKSLPLGVQLFSIRNYLNKDFDGTIAKVAEIGFKYVESAGYNRQQHTIHGQSPKVFREKLLANHIEPISAHANFSLAEADASLEDFATVGVKYLVCPSARGEYRKTAQGYYQLAEELNAIGKKAKEKGIQFGYHNHDFEFKQVENELPYDILLKNTNPEYVFFQPDLGWMIKAGYDPIDYFKKHAGRFPLWHLRDISESGAPVSAGSGKVDFKNIFASRKLAGYKLGIVETPTSQTEGISHIEKSIQFLGANKLY</sequence>
<dbReference type="Pfam" id="PF01261">
    <property type="entry name" value="AP_endonuc_2"/>
    <property type="match status" value="1"/>
</dbReference>
<keyword evidence="1" id="KW-0732">Signal</keyword>
<dbReference type="RefSeq" id="WP_379662520.1">
    <property type="nucleotide sequence ID" value="NZ_JBHUDG010000015.1"/>
</dbReference>
<keyword evidence="3" id="KW-0413">Isomerase</keyword>
<reference evidence="4" key="1">
    <citation type="journal article" date="2019" name="Int. J. Syst. Evol. Microbiol.">
        <title>The Global Catalogue of Microorganisms (GCM) 10K type strain sequencing project: providing services to taxonomists for standard genome sequencing and annotation.</title>
        <authorList>
            <consortium name="The Broad Institute Genomics Platform"/>
            <consortium name="The Broad Institute Genome Sequencing Center for Infectious Disease"/>
            <person name="Wu L."/>
            <person name="Ma J."/>
        </authorList>
    </citation>
    <scope>NUCLEOTIDE SEQUENCE [LARGE SCALE GENOMIC DNA]</scope>
    <source>
        <strain evidence="4">CCUG 53762</strain>
    </source>
</reference>
<dbReference type="GO" id="GO:0016853">
    <property type="term" value="F:isomerase activity"/>
    <property type="evidence" value="ECO:0007669"/>
    <property type="project" value="UniProtKB-KW"/>
</dbReference>
<dbReference type="InterPro" id="IPR036237">
    <property type="entry name" value="Xyl_isomerase-like_sf"/>
</dbReference>
<dbReference type="InterPro" id="IPR050312">
    <property type="entry name" value="IolE/XylAMocC-like"/>
</dbReference>
<comment type="caution">
    <text evidence="3">The sequence shown here is derived from an EMBL/GenBank/DDBJ whole genome shotgun (WGS) entry which is preliminary data.</text>
</comment>
<feature type="chain" id="PRO_5047148047" evidence="1">
    <location>
        <begin position="26"/>
        <end position="282"/>
    </location>
</feature>
<evidence type="ECO:0000313" key="4">
    <source>
        <dbReference type="Proteomes" id="UP001597118"/>
    </source>
</evidence>
<keyword evidence="4" id="KW-1185">Reference proteome</keyword>
<protein>
    <submittedName>
        <fullName evidence="3">Sugar phosphate isomerase/epimerase family protein</fullName>
    </submittedName>
</protein>
<dbReference type="PANTHER" id="PTHR12110:SF41">
    <property type="entry name" value="INOSOSE DEHYDRATASE"/>
    <property type="match status" value="1"/>
</dbReference>
<feature type="domain" description="Xylose isomerase-like TIM barrel" evidence="2">
    <location>
        <begin position="53"/>
        <end position="276"/>
    </location>
</feature>
<gene>
    <name evidence="3" type="ORF">ACFSAH_09650</name>
</gene>
<dbReference type="PANTHER" id="PTHR12110">
    <property type="entry name" value="HYDROXYPYRUVATE ISOMERASE"/>
    <property type="match status" value="1"/>
</dbReference>
<feature type="signal peptide" evidence="1">
    <location>
        <begin position="1"/>
        <end position="25"/>
    </location>
</feature>
<dbReference type="InterPro" id="IPR013022">
    <property type="entry name" value="Xyl_isomerase-like_TIM-brl"/>
</dbReference>
<dbReference type="SUPFAM" id="SSF51658">
    <property type="entry name" value="Xylose isomerase-like"/>
    <property type="match status" value="1"/>
</dbReference>
<evidence type="ECO:0000256" key="1">
    <source>
        <dbReference type="SAM" id="SignalP"/>
    </source>
</evidence>
<name>A0ABW4ID43_9SPHI</name>
<dbReference type="Gene3D" id="3.20.20.150">
    <property type="entry name" value="Divalent-metal-dependent TIM barrel enzymes"/>
    <property type="match status" value="1"/>
</dbReference>
<dbReference type="Proteomes" id="UP001597118">
    <property type="component" value="Unassembled WGS sequence"/>
</dbReference>
<evidence type="ECO:0000259" key="2">
    <source>
        <dbReference type="Pfam" id="PF01261"/>
    </source>
</evidence>
<accession>A0ABW4ID43</accession>
<evidence type="ECO:0000313" key="3">
    <source>
        <dbReference type="EMBL" id="MFD1630143.1"/>
    </source>
</evidence>
<proteinExistence type="predicted"/>